<evidence type="ECO:0000313" key="1">
    <source>
        <dbReference type="EMBL" id="QQK88551.1"/>
    </source>
</evidence>
<accession>A0A7T6ZMD8</accession>
<reference evidence="1" key="1">
    <citation type="submission" date="2020-12" db="EMBL/GenBank/DDBJ databases">
        <authorList>
            <person name="Hu Z."/>
        </authorList>
    </citation>
    <scope>NUCLEOTIDE SEQUENCE</scope>
</reference>
<protein>
    <submittedName>
        <fullName evidence="1">Uncharacterized protein</fullName>
    </submittedName>
</protein>
<organism evidence="1">
    <name type="scientific">Vibrio phage PH669</name>
    <dbReference type="NCBI Taxonomy" id="2800823"/>
    <lineage>
        <taxon>Viruses</taxon>
        <taxon>Duplodnaviria</taxon>
        <taxon>Heunggongvirae</taxon>
        <taxon>Uroviricota</taxon>
        <taxon>Caudoviricetes</taxon>
        <taxon>Queuovirinae</taxon>
    </lineage>
</organism>
<dbReference type="EMBL" id="MW423738">
    <property type="protein sequence ID" value="QQK88551.1"/>
    <property type="molecule type" value="Genomic_DNA"/>
</dbReference>
<sequence>MQMGIKLYLDGKEVKTGSRQLTVNEEYRSFFGIMEQVPAQIETHLEVTGTWTDLEDGHVTGTLFGVPFTAHVVSKIYCPGVVGIRAGFDVSTRRQMDFTLLVVFGVNTCTQHK</sequence>
<name>A0A7T6ZMD8_9CAUD</name>
<proteinExistence type="predicted"/>